<dbReference type="Ensembl" id="ENSPTXT00000024176.1">
    <property type="protein sequence ID" value="ENSPTXP00000023448.1"/>
    <property type="gene ID" value="ENSPTXG00000016286.1"/>
</dbReference>
<evidence type="ECO:0000256" key="25">
    <source>
        <dbReference type="ARBA" id="ARBA00045615"/>
    </source>
</evidence>
<dbReference type="PANTHER" id="PTHR11610">
    <property type="entry name" value="LIPASE"/>
    <property type="match status" value="1"/>
</dbReference>
<keyword evidence="18 37" id="KW-1133">Transmembrane helix</keyword>
<evidence type="ECO:0000256" key="28">
    <source>
        <dbReference type="ARBA" id="ARBA00047699"/>
    </source>
</evidence>
<feature type="domain" description="PLAT" evidence="38">
    <location>
        <begin position="529"/>
        <end position="664"/>
    </location>
</feature>
<dbReference type="SMART" id="SM00308">
    <property type="entry name" value="LH2"/>
    <property type="match status" value="1"/>
</dbReference>
<feature type="transmembrane region" description="Helical" evidence="37">
    <location>
        <begin position="52"/>
        <end position="78"/>
    </location>
</feature>
<dbReference type="CDD" id="cd00333">
    <property type="entry name" value="MIP"/>
    <property type="match status" value="1"/>
</dbReference>
<dbReference type="PROSITE" id="PS50095">
    <property type="entry name" value="PLAT"/>
    <property type="match status" value="1"/>
</dbReference>
<evidence type="ECO:0000256" key="22">
    <source>
        <dbReference type="ARBA" id="ARBA00029723"/>
    </source>
</evidence>
<dbReference type="InterPro" id="IPR022357">
    <property type="entry name" value="MIP_CS"/>
</dbReference>
<feature type="transmembrane region" description="Helical" evidence="37">
    <location>
        <begin position="159"/>
        <end position="177"/>
    </location>
</feature>
<dbReference type="NCBIfam" id="TIGR00861">
    <property type="entry name" value="MIP"/>
    <property type="match status" value="1"/>
</dbReference>
<evidence type="ECO:0000256" key="30">
    <source>
        <dbReference type="ARBA" id="ARBA00048382"/>
    </source>
</evidence>
<evidence type="ECO:0000256" key="17">
    <source>
        <dbReference type="ARBA" id="ARBA00022963"/>
    </source>
</evidence>
<evidence type="ECO:0000256" key="5">
    <source>
        <dbReference type="ARBA" id="ARBA00010701"/>
    </source>
</evidence>
<dbReference type="FunFam" id="1.20.1080.10:FF:000064">
    <property type="entry name" value="Uncharacterized protein"/>
    <property type="match status" value="1"/>
</dbReference>
<dbReference type="GO" id="GO:0004622">
    <property type="term" value="F:phosphatidylcholine lysophospholipase activity"/>
    <property type="evidence" value="ECO:0007669"/>
    <property type="project" value="UniProtKB-EC"/>
</dbReference>
<evidence type="ECO:0000256" key="36">
    <source>
        <dbReference type="RuleBase" id="RU004262"/>
    </source>
</evidence>
<evidence type="ECO:0000313" key="40">
    <source>
        <dbReference type="Proteomes" id="UP000472273"/>
    </source>
</evidence>
<comment type="similarity">
    <text evidence="5 36">Belongs to the AB hydrolase superfamily. Lipase family.</text>
</comment>
<dbReference type="Gene3D" id="2.60.60.20">
    <property type="entry name" value="PLAT/LH2 domain"/>
    <property type="match status" value="1"/>
</dbReference>
<name>A0A670ZKT9_PSETE</name>
<dbReference type="PANTHER" id="PTHR11610:SF2">
    <property type="entry name" value="HEPATIC TRIACYLGLYCEROL LIPASE"/>
    <property type="match status" value="1"/>
</dbReference>
<evidence type="ECO:0000256" key="18">
    <source>
        <dbReference type="ARBA" id="ARBA00022989"/>
    </source>
</evidence>
<protein>
    <recommendedName>
        <fullName evidence="9">Hepatic triacylglycerol lipase</fullName>
        <ecNumber evidence="8">3.1.1.3</ecNumber>
        <ecNumber evidence="7">3.1.1.5</ecNumber>
    </recommendedName>
    <alternativeName>
        <fullName evidence="23">Lipase member C</fullName>
    </alternativeName>
    <alternativeName>
        <fullName evidence="22">Lysophospholipase</fullName>
    </alternativeName>
    <alternativeName>
        <fullName evidence="24">Phospholipase A1</fullName>
    </alternativeName>
</protein>
<evidence type="ECO:0000256" key="4">
    <source>
        <dbReference type="ARBA" id="ARBA00006175"/>
    </source>
</evidence>
<evidence type="ECO:0000256" key="11">
    <source>
        <dbReference type="ARBA" id="ARBA00022525"/>
    </source>
</evidence>
<keyword evidence="17" id="KW-0442">Lipid degradation</keyword>
<evidence type="ECO:0000256" key="32">
    <source>
        <dbReference type="ARBA" id="ARBA00048656"/>
    </source>
</evidence>
<evidence type="ECO:0000256" key="33">
    <source>
        <dbReference type="ARBA" id="ARBA00049452"/>
    </source>
</evidence>
<dbReference type="GO" id="GO:0034372">
    <property type="term" value="P:very-low-density lipoprotein particle remodeling"/>
    <property type="evidence" value="ECO:0007669"/>
    <property type="project" value="Ensembl"/>
</dbReference>
<evidence type="ECO:0000256" key="9">
    <source>
        <dbReference type="ARBA" id="ARBA00019624"/>
    </source>
</evidence>
<evidence type="ECO:0000256" key="8">
    <source>
        <dbReference type="ARBA" id="ARBA00013279"/>
    </source>
</evidence>
<dbReference type="SUPFAM" id="SSF49723">
    <property type="entry name" value="Lipase/lipooxygenase domain (PLAT/LH2 domain)"/>
    <property type="match status" value="1"/>
</dbReference>
<evidence type="ECO:0000256" key="24">
    <source>
        <dbReference type="ARBA" id="ARBA00031180"/>
    </source>
</evidence>
<comment type="catalytic activity">
    <reaction evidence="26">
        <text>1,2-di-(9Z-octadecenoyl)-sn-glycero-3-phosphocholine + H2O = (9Z-octadecenoyl)-sn-glycero-3-phosphocholine + (9Z)-octadecenoate + H(+)</text>
        <dbReference type="Rhea" id="RHEA:38699"/>
        <dbReference type="ChEBI" id="CHEBI:15377"/>
        <dbReference type="ChEBI" id="CHEBI:15378"/>
        <dbReference type="ChEBI" id="CHEBI:30823"/>
        <dbReference type="ChEBI" id="CHEBI:74669"/>
        <dbReference type="ChEBI" id="CHEBI:76083"/>
    </reaction>
    <physiologicalReaction direction="left-to-right" evidence="26">
        <dbReference type="Rhea" id="RHEA:38700"/>
    </physiologicalReaction>
</comment>
<dbReference type="GO" id="GO:0004465">
    <property type="term" value="F:lipoprotein lipase activity"/>
    <property type="evidence" value="ECO:0007669"/>
    <property type="project" value="TreeGrafter"/>
</dbReference>
<dbReference type="GO" id="GO:0030301">
    <property type="term" value="P:cholesterol transport"/>
    <property type="evidence" value="ECO:0007669"/>
    <property type="project" value="Ensembl"/>
</dbReference>
<comment type="catalytic activity">
    <reaction evidence="29">
        <text>1,2,3-tributanoylglycerol + H2O = dibutanoylglycerol + butanoate + H(+)</text>
        <dbReference type="Rhea" id="RHEA:40475"/>
        <dbReference type="ChEBI" id="CHEBI:15377"/>
        <dbReference type="ChEBI" id="CHEBI:15378"/>
        <dbReference type="ChEBI" id="CHEBI:17968"/>
        <dbReference type="ChEBI" id="CHEBI:35020"/>
        <dbReference type="ChEBI" id="CHEBI:76478"/>
    </reaction>
    <physiologicalReaction direction="left-to-right" evidence="29">
        <dbReference type="Rhea" id="RHEA:40476"/>
    </physiologicalReaction>
</comment>
<dbReference type="CDD" id="cd01758">
    <property type="entry name" value="PLAT_LPL"/>
    <property type="match status" value="1"/>
</dbReference>
<dbReference type="GO" id="GO:0019433">
    <property type="term" value="P:triglyceride catabolic process"/>
    <property type="evidence" value="ECO:0007669"/>
    <property type="project" value="Ensembl"/>
</dbReference>
<evidence type="ECO:0000256" key="26">
    <source>
        <dbReference type="ARBA" id="ARBA00047643"/>
    </source>
</evidence>
<feature type="transmembrane region" description="Helical" evidence="37">
    <location>
        <begin position="24"/>
        <end position="46"/>
    </location>
</feature>
<dbReference type="InterPro" id="IPR000425">
    <property type="entry name" value="MIP"/>
</dbReference>
<keyword evidence="12" id="KW-0358">Heparin-binding</keyword>
<dbReference type="InterPro" id="IPR000734">
    <property type="entry name" value="TAG_lipase"/>
</dbReference>
<dbReference type="FunFam" id="3.40.50.1820:FF:000441">
    <property type="entry name" value="Lipoprotein lipase"/>
    <property type="match status" value="1"/>
</dbReference>
<comment type="caution">
    <text evidence="35">Lacks conserved residue(s) required for the propagation of feature annotation.</text>
</comment>
<comment type="catalytic activity">
    <reaction evidence="27">
        <text>1,2-dihexadecanoyl-sn-glycero-3-phosphocholine + H2O = hexadecanoyl-sn-glycero-3-phosphocholine + hexadecanoate + H(+)</text>
        <dbReference type="Rhea" id="RHEA:41384"/>
        <dbReference type="ChEBI" id="CHEBI:7896"/>
        <dbReference type="ChEBI" id="CHEBI:15377"/>
        <dbReference type="ChEBI" id="CHEBI:15378"/>
        <dbReference type="ChEBI" id="CHEBI:64563"/>
        <dbReference type="ChEBI" id="CHEBI:72999"/>
    </reaction>
    <physiologicalReaction direction="left-to-right" evidence="27">
        <dbReference type="Rhea" id="RHEA:41385"/>
    </physiologicalReaction>
</comment>
<comment type="catalytic activity">
    <reaction evidence="30">
        <text>1,2-di-(9Z-octadecenoyl)-sn-glycerol + H2O = 2-(9Z-octadecenoyl)-glycerol + (9Z)-octadecenoate + H(+)</text>
        <dbReference type="Rhea" id="RHEA:38511"/>
        <dbReference type="ChEBI" id="CHEBI:15377"/>
        <dbReference type="ChEBI" id="CHEBI:15378"/>
        <dbReference type="ChEBI" id="CHEBI:30823"/>
        <dbReference type="ChEBI" id="CHEBI:52333"/>
        <dbReference type="ChEBI" id="CHEBI:73990"/>
    </reaction>
    <physiologicalReaction direction="left-to-right" evidence="30">
        <dbReference type="Rhea" id="RHEA:38512"/>
    </physiologicalReaction>
</comment>
<dbReference type="AlphaFoldDB" id="A0A670ZKT9"/>
<dbReference type="Pfam" id="PF00151">
    <property type="entry name" value="Lipase"/>
    <property type="match status" value="1"/>
</dbReference>
<dbReference type="InterPro" id="IPR023271">
    <property type="entry name" value="Aquaporin-like"/>
</dbReference>
<dbReference type="GO" id="GO:0034185">
    <property type="term" value="F:apolipoprotein binding"/>
    <property type="evidence" value="ECO:0007669"/>
    <property type="project" value="TreeGrafter"/>
</dbReference>
<reference evidence="39" key="2">
    <citation type="submission" date="2025-09" db="UniProtKB">
        <authorList>
            <consortium name="Ensembl"/>
        </authorList>
    </citation>
    <scope>IDENTIFICATION</scope>
</reference>
<dbReference type="InterPro" id="IPR033906">
    <property type="entry name" value="Lipase_N"/>
</dbReference>
<dbReference type="EC" id="3.1.1.5" evidence="7"/>
<dbReference type="PRINTS" id="PR00824">
    <property type="entry name" value="HEPLIPASE"/>
</dbReference>
<evidence type="ECO:0000256" key="34">
    <source>
        <dbReference type="ARBA" id="ARBA00049531"/>
    </source>
</evidence>
<dbReference type="FunFam" id="2.60.60.20:FF:000010">
    <property type="entry name" value="hepatic triacylglycerol lipase"/>
    <property type="match status" value="1"/>
</dbReference>
<dbReference type="GO" id="GO:0008970">
    <property type="term" value="F:phospholipase A1 activity"/>
    <property type="evidence" value="ECO:0007669"/>
    <property type="project" value="Ensembl"/>
</dbReference>
<evidence type="ECO:0000256" key="3">
    <source>
        <dbReference type="ARBA" id="ARBA00004613"/>
    </source>
</evidence>
<keyword evidence="21" id="KW-0325">Glycoprotein</keyword>
<dbReference type="GO" id="GO:0016020">
    <property type="term" value="C:membrane"/>
    <property type="evidence" value="ECO:0007669"/>
    <property type="project" value="UniProtKB-SubCell"/>
</dbReference>
<keyword evidence="13 37" id="KW-0812">Transmembrane</keyword>
<dbReference type="GO" id="GO:0008203">
    <property type="term" value="P:cholesterol metabolic process"/>
    <property type="evidence" value="ECO:0007669"/>
    <property type="project" value="Ensembl"/>
</dbReference>
<evidence type="ECO:0000256" key="35">
    <source>
        <dbReference type="PROSITE-ProRule" id="PRU00152"/>
    </source>
</evidence>
<dbReference type="InterPro" id="IPR001024">
    <property type="entry name" value="PLAT/LH2_dom"/>
</dbReference>
<feature type="transmembrane region" description="Helical" evidence="37">
    <location>
        <begin position="99"/>
        <end position="120"/>
    </location>
</feature>
<evidence type="ECO:0000256" key="15">
    <source>
        <dbReference type="ARBA" id="ARBA00022801"/>
    </source>
</evidence>
<dbReference type="CDD" id="cd00707">
    <property type="entry name" value="Pancreat_lipase_like"/>
    <property type="match status" value="1"/>
</dbReference>
<dbReference type="Pfam" id="PF00230">
    <property type="entry name" value="MIP"/>
    <property type="match status" value="1"/>
</dbReference>
<evidence type="ECO:0000256" key="6">
    <source>
        <dbReference type="ARBA" id="ARBA00011738"/>
    </source>
</evidence>
<keyword evidence="20 37" id="KW-0472">Membrane</keyword>
<evidence type="ECO:0000256" key="31">
    <source>
        <dbReference type="ARBA" id="ARBA00048386"/>
    </source>
</evidence>
<dbReference type="InterPro" id="IPR002333">
    <property type="entry name" value="Lipase_hep"/>
</dbReference>
<evidence type="ECO:0000313" key="39">
    <source>
        <dbReference type="Ensembl" id="ENSPTXP00000023448.1"/>
    </source>
</evidence>
<organism evidence="39 40">
    <name type="scientific">Pseudonaja textilis</name>
    <name type="common">Eastern brown snake</name>
    <dbReference type="NCBI Taxonomy" id="8673"/>
    <lineage>
        <taxon>Eukaryota</taxon>
        <taxon>Metazoa</taxon>
        <taxon>Chordata</taxon>
        <taxon>Craniata</taxon>
        <taxon>Vertebrata</taxon>
        <taxon>Euteleostomi</taxon>
        <taxon>Lepidosauria</taxon>
        <taxon>Squamata</taxon>
        <taxon>Bifurcata</taxon>
        <taxon>Unidentata</taxon>
        <taxon>Episquamata</taxon>
        <taxon>Toxicofera</taxon>
        <taxon>Serpentes</taxon>
        <taxon>Colubroidea</taxon>
        <taxon>Elapidae</taxon>
        <taxon>Hydrophiinae</taxon>
        <taxon>Pseudonaja</taxon>
    </lineage>
</organism>
<evidence type="ECO:0000256" key="19">
    <source>
        <dbReference type="ARBA" id="ARBA00023098"/>
    </source>
</evidence>
<evidence type="ECO:0000256" key="12">
    <source>
        <dbReference type="ARBA" id="ARBA00022674"/>
    </source>
</evidence>
<keyword evidence="14" id="KW-0732">Signal</keyword>
<keyword evidence="11" id="KW-0964">Secreted</keyword>
<proteinExistence type="inferred from homology"/>
<dbReference type="GO" id="GO:0034364">
    <property type="term" value="C:high-density lipoprotein particle"/>
    <property type="evidence" value="ECO:0007669"/>
    <property type="project" value="UniProtKB-KW"/>
</dbReference>
<comment type="similarity">
    <text evidence="4">Belongs to the MIP/aquaporin (TC 1.A.8) family.</text>
</comment>
<dbReference type="GeneTree" id="ENSGT00940000157602"/>
<evidence type="ECO:0000256" key="37">
    <source>
        <dbReference type="SAM" id="Phobius"/>
    </source>
</evidence>
<dbReference type="InterPro" id="IPR013818">
    <property type="entry name" value="Lipase"/>
</dbReference>
<dbReference type="GO" id="GO:0034374">
    <property type="term" value="P:low-density lipoprotein particle remodeling"/>
    <property type="evidence" value="ECO:0007669"/>
    <property type="project" value="Ensembl"/>
</dbReference>
<evidence type="ECO:0000256" key="13">
    <source>
        <dbReference type="ARBA" id="ARBA00022692"/>
    </source>
</evidence>
<dbReference type="SUPFAM" id="SSF81338">
    <property type="entry name" value="Aquaporin-like"/>
    <property type="match status" value="1"/>
</dbReference>
<dbReference type="PROSITE" id="PS00221">
    <property type="entry name" value="MIP"/>
    <property type="match status" value="1"/>
</dbReference>
<dbReference type="InterPro" id="IPR036392">
    <property type="entry name" value="PLAT/LH2_dom_sf"/>
</dbReference>
<comment type="function">
    <text evidence="25">Catalyzes the hydrolysis of triglycerides and phospholipids present in circulating plasma lipoproteins, including chylomicrons, intermediate density lipoproteins (IDL), low density lipoproteins (LDL) of large size and high density lipoproteins (HDL), releasing free fatty acids (FFA) and smaller lipoprotein particles. Also exhibits lysophospholipase activity. Can hydrolyze both neutral lipid and phospholipid substrates but shows a greater binding affinity for neutral lipid substrates than phospholipid substrates. In native LDL, preferentially hydrolyzes the phosphatidylcholine species containing polyunsaturated fatty acids at sn-2 position.</text>
</comment>
<evidence type="ECO:0000256" key="21">
    <source>
        <dbReference type="ARBA" id="ARBA00023180"/>
    </source>
</evidence>
<reference evidence="39" key="1">
    <citation type="submission" date="2025-08" db="UniProtKB">
        <authorList>
            <consortium name="Ensembl"/>
        </authorList>
    </citation>
    <scope>IDENTIFICATION</scope>
</reference>
<dbReference type="Gene3D" id="1.20.1080.10">
    <property type="entry name" value="Glycerol uptake facilitator protein"/>
    <property type="match status" value="1"/>
</dbReference>
<comment type="catalytic activity">
    <reaction evidence="32">
        <text>1-hexadecanoyl-sn-glycero-3-phosphocholine + H2O = sn-glycerol 3-phosphocholine + hexadecanoate + H(+)</text>
        <dbReference type="Rhea" id="RHEA:40435"/>
        <dbReference type="ChEBI" id="CHEBI:7896"/>
        <dbReference type="ChEBI" id="CHEBI:15377"/>
        <dbReference type="ChEBI" id="CHEBI:15378"/>
        <dbReference type="ChEBI" id="CHEBI:16870"/>
        <dbReference type="ChEBI" id="CHEBI:72998"/>
    </reaction>
    <physiologicalReaction direction="left-to-right" evidence="32">
        <dbReference type="Rhea" id="RHEA:40436"/>
    </physiologicalReaction>
</comment>
<dbReference type="Pfam" id="PF01477">
    <property type="entry name" value="PLAT"/>
    <property type="match status" value="1"/>
</dbReference>
<dbReference type="SUPFAM" id="SSF53474">
    <property type="entry name" value="alpha/beta-Hydrolases"/>
    <property type="match status" value="1"/>
</dbReference>
<keyword evidence="19" id="KW-0443">Lipid metabolism</keyword>
<dbReference type="GO" id="GO:0008201">
    <property type="term" value="F:heparin binding"/>
    <property type="evidence" value="ECO:0007669"/>
    <property type="project" value="UniProtKB-KW"/>
</dbReference>
<comment type="subunit">
    <text evidence="6">Homodimer.</text>
</comment>
<evidence type="ECO:0000256" key="20">
    <source>
        <dbReference type="ARBA" id="ARBA00023136"/>
    </source>
</evidence>
<dbReference type="InterPro" id="IPR029058">
    <property type="entry name" value="AB_hydrolase_fold"/>
</dbReference>
<evidence type="ECO:0000256" key="10">
    <source>
        <dbReference type="ARBA" id="ARBA00022448"/>
    </source>
</evidence>
<evidence type="ECO:0000256" key="29">
    <source>
        <dbReference type="ARBA" id="ARBA00048377"/>
    </source>
</evidence>
<keyword evidence="16" id="KW-0345">HDL</keyword>
<keyword evidence="40" id="KW-1185">Reference proteome</keyword>
<dbReference type="Gene3D" id="3.40.50.1820">
    <property type="entry name" value="alpha/beta hydrolase"/>
    <property type="match status" value="1"/>
</dbReference>
<gene>
    <name evidence="39" type="primary">LIPC</name>
</gene>
<comment type="catalytic activity">
    <reaction evidence="1">
        <text>a triacylglycerol + H2O = a diacylglycerol + a fatty acid + H(+)</text>
        <dbReference type="Rhea" id="RHEA:12044"/>
        <dbReference type="ChEBI" id="CHEBI:15377"/>
        <dbReference type="ChEBI" id="CHEBI:15378"/>
        <dbReference type="ChEBI" id="CHEBI:17855"/>
        <dbReference type="ChEBI" id="CHEBI:18035"/>
        <dbReference type="ChEBI" id="CHEBI:28868"/>
        <dbReference type="EC" id="3.1.1.3"/>
    </reaction>
</comment>
<evidence type="ECO:0000256" key="27">
    <source>
        <dbReference type="ARBA" id="ARBA00047668"/>
    </source>
</evidence>
<dbReference type="Proteomes" id="UP000472273">
    <property type="component" value="Unplaced"/>
</dbReference>
<dbReference type="GO" id="GO:0034375">
    <property type="term" value="P:high-density lipoprotein particle remodeling"/>
    <property type="evidence" value="ECO:0007669"/>
    <property type="project" value="Ensembl"/>
</dbReference>
<accession>A0A670ZKT9</accession>
<evidence type="ECO:0000256" key="7">
    <source>
        <dbReference type="ARBA" id="ARBA00013274"/>
    </source>
</evidence>
<dbReference type="GO" id="GO:0042632">
    <property type="term" value="P:cholesterol homeostasis"/>
    <property type="evidence" value="ECO:0007669"/>
    <property type="project" value="Ensembl"/>
</dbReference>
<evidence type="ECO:0000256" key="14">
    <source>
        <dbReference type="ARBA" id="ARBA00022729"/>
    </source>
</evidence>
<dbReference type="PRINTS" id="PR00821">
    <property type="entry name" value="TAGLIPASE"/>
</dbReference>
<evidence type="ECO:0000259" key="38">
    <source>
        <dbReference type="PROSITE" id="PS50095"/>
    </source>
</evidence>
<evidence type="ECO:0000256" key="23">
    <source>
        <dbReference type="ARBA" id="ARBA00030539"/>
    </source>
</evidence>
<dbReference type="GO" id="GO:0006633">
    <property type="term" value="P:fatty acid biosynthetic process"/>
    <property type="evidence" value="ECO:0007669"/>
    <property type="project" value="Ensembl"/>
</dbReference>
<sequence>MTKKAGKSLKEKVTLKNHLLKEALAELLGTLILVALGCGCVAQAVLSRGTMGGAATISVGFSMAVTLGVYVAGGISGGHINPAVSFAMCLTGKMKWAKLPVYVLAQYLGAFLGSAVVFGINYDALIVYTGGSFTVRGPNATAHIFATYPQEYLSLANGFADQMMSTAFLILGVFAILDTDNLGVPKGLEPIAIGLLIILLTSSMALNSGCAMNPARDLGPRLFTYLAGWGSEVFTAEQGCLIEPHQEEALQQCPFNASLPLVMIIHGWSVDRRLEGWIWKLAEELKIQLPHSNVVITDWLSLAHAHYPVAVQNTRDIGREIARFLEWLEETVQFHRSNAHLVGYSLGAHVAGFAGSSMRGNGKIGRITGLDPAGPLFEGMSPTDRLSPDDADFVDAIHTFTQQHMGLSVGIKQPVAHFDFYPNGGTFQPGCHIMHVYNHIVQYGITGLTQTVKCAHERSVHLFIDSLRYGQKQMTGYSCKNMQMFDKGRCLDCRGHRCNTLGYHIRKARVPGSQRFFLKTQPQMPFKVYHYQFKIHFIHEFQEPRIDPTFTISLTGNKDDVENLSITLIKGITQNKTYTFLVPLDVDIGELMMIKLKWEGTAIWENIWDTVQTIIPWRKGDRRPGLIVTSIRVKAGETQQKMTFCSQRVDNLHLYPGHEKIKHETSAPSKNRGAAAWLSAKHLCHRIISQAKNLHGPRSTILEKLLRPLVE</sequence>
<evidence type="ECO:0000256" key="1">
    <source>
        <dbReference type="ARBA" id="ARBA00001024"/>
    </source>
</evidence>
<dbReference type="GO" id="GO:0015267">
    <property type="term" value="F:channel activity"/>
    <property type="evidence" value="ECO:0007669"/>
    <property type="project" value="InterPro"/>
</dbReference>
<comment type="catalytic activity">
    <reaction evidence="33">
        <text>1,2,3-tri-(9Z-octadecenoyl)-glycerol + H2O = 2,3-di-(9Z)-octadecenoyl-sn-glycerol + (9Z)-octadecenoate + H(+)</text>
        <dbReference type="Rhea" id="RHEA:38391"/>
        <dbReference type="ChEBI" id="CHEBI:15377"/>
        <dbReference type="ChEBI" id="CHEBI:15378"/>
        <dbReference type="ChEBI" id="CHEBI:30823"/>
        <dbReference type="ChEBI" id="CHEBI:53753"/>
        <dbReference type="ChEBI" id="CHEBI:75824"/>
    </reaction>
    <physiologicalReaction direction="left-to-right" evidence="33">
        <dbReference type="Rhea" id="RHEA:38392"/>
    </physiologicalReaction>
</comment>
<comment type="subcellular location">
    <subcellularLocation>
        <location evidence="2">Membrane</location>
        <topology evidence="2">Multi-pass membrane protein</topology>
    </subcellularLocation>
    <subcellularLocation>
        <location evidence="3">Secreted</location>
    </subcellularLocation>
</comment>
<feature type="transmembrane region" description="Helical" evidence="37">
    <location>
        <begin position="189"/>
        <end position="206"/>
    </location>
</feature>
<dbReference type="EC" id="3.1.1.3" evidence="8"/>
<comment type="catalytic activity">
    <reaction evidence="31">
        <text>1,2,3-tri-(9Z-octadecenoyl)-glycerol + H2O = di-(9Z)-octadecenoylglycerol + (9Z)-octadecenoate + H(+)</text>
        <dbReference type="Rhea" id="RHEA:38575"/>
        <dbReference type="ChEBI" id="CHEBI:15377"/>
        <dbReference type="ChEBI" id="CHEBI:15378"/>
        <dbReference type="ChEBI" id="CHEBI:30823"/>
        <dbReference type="ChEBI" id="CHEBI:53753"/>
        <dbReference type="ChEBI" id="CHEBI:75945"/>
    </reaction>
    <physiologicalReaction direction="left-to-right" evidence="31">
        <dbReference type="Rhea" id="RHEA:38576"/>
    </physiologicalReaction>
</comment>
<comment type="catalytic activity">
    <reaction evidence="28">
        <text>1,3-di-(9Z-octadecenoyl)-glycerol + H2O = 3-(9Z-octadecenoyl)-sn-glycerol + (9Z)-octadecenoate + H(+)</text>
        <dbReference type="Rhea" id="RHEA:38651"/>
        <dbReference type="ChEBI" id="CHEBI:15377"/>
        <dbReference type="ChEBI" id="CHEBI:15378"/>
        <dbReference type="ChEBI" id="CHEBI:30823"/>
        <dbReference type="ChEBI" id="CHEBI:75735"/>
        <dbReference type="ChEBI" id="CHEBI:75938"/>
    </reaction>
    <physiologicalReaction direction="left-to-right" evidence="28">
        <dbReference type="Rhea" id="RHEA:38652"/>
    </physiologicalReaction>
</comment>
<dbReference type="GO" id="GO:0070328">
    <property type="term" value="P:triglyceride homeostasis"/>
    <property type="evidence" value="ECO:0007669"/>
    <property type="project" value="Ensembl"/>
</dbReference>
<comment type="catalytic activity">
    <reaction evidence="34">
        <text>a 1-acyl-sn-glycero-3-phosphocholine + H2O = sn-glycerol 3-phosphocholine + a fatty acid + H(+)</text>
        <dbReference type="Rhea" id="RHEA:15177"/>
        <dbReference type="ChEBI" id="CHEBI:15377"/>
        <dbReference type="ChEBI" id="CHEBI:15378"/>
        <dbReference type="ChEBI" id="CHEBI:16870"/>
        <dbReference type="ChEBI" id="CHEBI:28868"/>
        <dbReference type="ChEBI" id="CHEBI:58168"/>
        <dbReference type="EC" id="3.1.1.5"/>
    </reaction>
</comment>
<evidence type="ECO:0000256" key="16">
    <source>
        <dbReference type="ARBA" id="ARBA00022850"/>
    </source>
</evidence>
<keyword evidence="15" id="KW-0378">Hydrolase</keyword>
<keyword evidence="10" id="KW-0813">Transport</keyword>
<evidence type="ECO:0000256" key="2">
    <source>
        <dbReference type="ARBA" id="ARBA00004141"/>
    </source>
</evidence>